<reference evidence="1 2" key="1">
    <citation type="submission" date="2015-07" db="EMBL/GenBank/DDBJ databases">
        <authorList>
            <person name="Noorani M."/>
        </authorList>
    </citation>
    <scope>NUCLEOTIDE SEQUENCE [LARGE SCALE GENOMIC DNA]</scope>
    <source>
        <strain evidence="1 2">KCTC 42284</strain>
    </source>
</reference>
<dbReference type="AlphaFoldDB" id="A0A0K0XXX1"/>
<dbReference type="RefSeq" id="WP_049726103.1">
    <property type="nucleotide sequence ID" value="NZ_CP012154.1"/>
</dbReference>
<dbReference type="Pfam" id="PF17164">
    <property type="entry name" value="DUF5122"/>
    <property type="match status" value="8"/>
</dbReference>
<dbReference type="InterPro" id="IPR013431">
    <property type="entry name" value="Delta_60_rpt"/>
</dbReference>
<dbReference type="Proteomes" id="UP000066624">
    <property type="component" value="Chromosome"/>
</dbReference>
<dbReference type="NCBIfam" id="TIGR02608">
    <property type="entry name" value="delta_60_rpt"/>
    <property type="match status" value="12"/>
</dbReference>
<name>A0A0K0XXX1_9GAMM</name>
<dbReference type="EMBL" id="CP012154">
    <property type="protein sequence ID" value="AKS42549.1"/>
    <property type="molecule type" value="Genomic_DNA"/>
</dbReference>
<sequence length="836" mass="86589">MRLSILTSASILALATVPAHANFDLDPDYGLNGLALQIASGPTDEIALSTAVDAQGRILAAVPGLGSRGVARFNSDGTLDSSFGNNGLARTDFEVRDLVLQSDGRIVAAGGDAGAFAEQDWRLIRLTASGAFDASFGTQGQVTLDWFGSSDQARSVAIDSTGRIVAGGSAFDPVAGNAFATAVFDPAGNLVWASARKLFNDTADFCVKVLIEPDDDIVCAGRARNFGGAVMGAFRYQANGDLDLGFGTDGAAVVAFGIDPAEAETAWLNDSGEILLAGYVERANGDDWALAITRLTASGVIDTSFGTDGRAEFNVPGEDTESIRDLQIINNTIYAAISTSAAQDFLLAAFDTNGAIDPSFGVAGLAQLDFNGLVDLSLDLSAHQGGLVIAGSAASLQTSGQRDLALARYSLNGTLDTSFGSNGRAQGALNGPVNVRVTDAARRADGGTVIVGNVGQTFSGRELLVAALSASGELDLTFANQGFQVLDLNNALDEATAVEPLAGGRILVAGTSDDGTGNEDLAVLRLQADGSLDTSFGTGGWVTIDIDGNDDSAQDLLVQPDGKVVVLGEAFYTSQPGVQDFLLTRLNADGSVDTSFGTAGFTHLDVDDFDFAISLRQLANGQLVIGGASDGDFIAARFSADGILDTSFANNGVAQIDIDSSFDFVGELIIIDNWMGQGERVLMVGTSRLTGSVSSEEIALLMLDGSGNPETGFGTAGQVIFPLSEDRSERGAAVVEFQDRLIVAGRGQSAETQNDLALVAFQMDGTPDTAFFNDGATLEIDVAGSGEELMSIFVDGNGLIGVGETFDPEDFGGIGKAVALRVARSERIFRDRFEAP</sequence>
<evidence type="ECO:0000313" key="2">
    <source>
        <dbReference type="Proteomes" id="UP000066624"/>
    </source>
</evidence>
<dbReference type="PANTHER" id="PTHR42754">
    <property type="entry name" value="ENDOGLUCANASE"/>
    <property type="match status" value="1"/>
</dbReference>
<evidence type="ECO:0000313" key="1">
    <source>
        <dbReference type="EMBL" id="AKS42549.1"/>
    </source>
</evidence>
<proteinExistence type="predicted"/>
<dbReference type="PATRIC" id="fig|1579979.3.peg.2235"/>
<protein>
    <submittedName>
        <fullName evidence="1">Uncharacterized protein</fullName>
    </submittedName>
</protein>
<dbReference type="PANTHER" id="PTHR42754:SF1">
    <property type="entry name" value="LIPOPROTEIN"/>
    <property type="match status" value="1"/>
</dbReference>
<dbReference type="Gene3D" id="2.80.10.50">
    <property type="match status" value="4"/>
</dbReference>
<dbReference type="STRING" id="1579979.WM2015_2186"/>
<keyword evidence="2" id="KW-1185">Reference proteome</keyword>
<dbReference type="KEGG" id="wma:WM2015_2186"/>
<gene>
    <name evidence="1" type="ORF">WM2015_2186</name>
</gene>
<organism evidence="1 2">
    <name type="scientific">Wenzhouxiangella marina</name>
    <dbReference type="NCBI Taxonomy" id="1579979"/>
    <lineage>
        <taxon>Bacteria</taxon>
        <taxon>Pseudomonadati</taxon>
        <taxon>Pseudomonadota</taxon>
        <taxon>Gammaproteobacteria</taxon>
        <taxon>Chromatiales</taxon>
        <taxon>Wenzhouxiangellaceae</taxon>
        <taxon>Wenzhouxiangella</taxon>
    </lineage>
</organism>
<accession>A0A0K0XXX1</accession>